<organism evidence="2 3">
    <name type="scientific">Candidatus Opimibacter skivensis</name>
    <dbReference type="NCBI Taxonomy" id="2982028"/>
    <lineage>
        <taxon>Bacteria</taxon>
        <taxon>Pseudomonadati</taxon>
        <taxon>Bacteroidota</taxon>
        <taxon>Saprospiria</taxon>
        <taxon>Saprospirales</taxon>
        <taxon>Saprospiraceae</taxon>
        <taxon>Candidatus Opimibacter</taxon>
    </lineage>
</organism>
<feature type="domain" description="Secretion system C-terminal sorting" evidence="1">
    <location>
        <begin position="119"/>
        <end position="181"/>
    </location>
</feature>
<reference evidence="2 3" key="1">
    <citation type="submission" date="2020-10" db="EMBL/GenBank/DDBJ databases">
        <title>Connecting structure to function with the recovery of over 1000 high-quality activated sludge metagenome-assembled genomes encoding full-length rRNA genes using long-read sequencing.</title>
        <authorList>
            <person name="Singleton C.M."/>
            <person name="Petriglieri F."/>
            <person name="Kristensen J.M."/>
            <person name="Kirkegaard R.H."/>
            <person name="Michaelsen T.Y."/>
            <person name="Andersen M.H."/>
            <person name="Karst S.M."/>
            <person name="Dueholm M.S."/>
            <person name="Nielsen P.H."/>
            <person name="Albertsen M."/>
        </authorList>
    </citation>
    <scope>NUCLEOTIDE SEQUENCE [LARGE SCALE GENOMIC DNA]</scope>
    <source>
        <strain evidence="2">Ribe_18-Q3-R11-54_MAXAC.273</strain>
    </source>
</reference>
<dbReference type="InterPro" id="IPR026444">
    <property type="entry name" value="Secre_tail"/>
</dbReference>
<comment type="caution">
    <text evidence="2">The sequence shown here is derived from an EMBL/GenBank/DDBJ whole genome shotgun (WGS) entry which is preliminary data.</text>
</comment>
<dbReference type="NCBIfam" id="TIGR04183">
    <property type="entry name" value="Por_Secre_tail"/>
    <property type="match status" value="1"/>
</dbReference>
<dbReference type="AlphaFoldDB" id="A0A9D7XTV3"/>
<dbReference type="Proteomes" id="UP000808337">
    <property type="component" value="Unassembled WGS sequence"/>
</dbReference>
<sequence length="184" mass="20956">MGCFGDFENGPIDYSYVIDSIGSMDINGILLRTQFVTVVDPPGLQPSWYFRGPIIERIGQIGYGGYWWGSGEACILEDNGFLRCYFDPDVTYSDPYFSAHHECDYTGTDEIEPYQEAFIFPNPTTDFISLPANASEINLFNSTGQKIESYKNQDQIDVSNLLPGIYIIQYQINSKNYIRKFLKL</sequence>
<evidence type="ECO:0000313" key="2">
    <source>
        <dbReference type="EMBL" id="MBK9984133.1"/>
    </source>
</evidence>
<dbReference type="Pfam" id="PF18962">
    <property type="entry name" value="Por_Secre_tail"/>
    <property type="match status" value="1"/>
</dbReference>
<dbReference type="EMBL" id="JADKGY010000029">
    <property type="protein sequence ID" value="MBK9984133.1"/>
    <property type="molecule type" value="Genomic_DNA"/>
</dbReference>
<protein>
    <submittedName>
        <fullName evidence="2">T9SS type A sorting domain-containing protein</fullName>
    </submittedName>
</protein>
<gene>
    <name evidence="2" type="ORF">IPP15_17480</name>
</gene>
<name>A0A9D7XTV3_9BACT</name>
<accession>A0A9D7XTV3</accession>
<evidence type="ECO:0000313" key="3">
    <source>
        <dbReference type="Proteomes" id="UP000808337"/>
    </source>
</evidence>
<proteinExistence type="predicted"/>
<evidence type="ECO:0000259" key="1">
    <source>
        <dbReference type="Pfam" id="PF18962"/>
    </source>
</evidence>